<dbReference type="EMBL" id="JAULSW010000004">
    <property type="protein sequence ID" value="KAK3385245.1"/>
    <property type="molecule type" value="Genomic_DNA"/>
</dbReference>
<dbReference type="EC" id="3.1.1.-" evidence="4"/>
<dbReference type="PROSITE" id="PS01173">
    <property type="entry name" value="LIPASE_GDXG_HIS"/>
    <property type="match status" value="1"/>
</dbReference>
<dbReference type="Gene3D" id="3.40.50.1820">
    <property type="entry name" value="alpha/beta hydrolase"/>
    <property type="match status" value="1"/>
</dbReference>
<dbReference type="PROSITE" id="PS00122">
    <property type="entry name" value="CARBOXYLESTERASE_B_1"/>
    <property type="match status" value="1"/>
</dbReference>
<dbReference type="InterPro" id="IPR002018">
    <property type="entry name" value="CarbesteraseB"/>
</dbReference>
<dbReference type="PANTHER" id="PTHR11559">
    <property type="entry name" value="CARBOXYLESTERASE"/>
    <property type="match status" value="1"/>
</dbReference>
<dbReference type="InterPro" id="IPR002168">
    <property type="entry name" value="Lipase_GDXG_HIS_AS"/>
</dbReference>
<keyword evidence="4" id="KW-0732">Signal</keyword>
<proteinExistence type="inferred from homology"/>
<dbReference type="InterPro" id="IPR019826">
    <property type="entry name" value="Carboxylesterase_B_AS"/>
</dbReference>
<evidence type="ECO:0000256" key="1">
    <source>
        <dbReference type="ARBA" id="ARBA00005964"/>
    </source>
</evidence>
<protein>
    <recommendedName>
        <fullName evidence="4">Carboxylic ester hydrolase</fullName>
        <ecNumber evidence="4">3.1.1.-</ecNumber>
    </recommendedName>
</protein>
<evidence type="ECO:0000259" key="5">
    <source>
        <dbReference type="Pfam" id="PF00135"/>
    </source>
</evidence>
<dbReference type="InterPro" id="IPR050309">
    <property type="entry name" value="Type-B_Carboxylest/Lipase"/>
</dbReference>
<feature type="chain" id="PRO_5041766795" description="Carboxylic ester hydrolase" evidence="4">
    <location>
        <begin position="25"/>
        <end position="567"/>
    </location>
</feature>
<organism evidence="6 7">
    <name type="scientific">Podospora didyma</name>
    <dbReference type="NCBI Taxonomy" id="330526"/>
    <lineage>
        <taxon>Eukaryota</taxon>
        <taxon>Fungi</taxon>
        <taxon>Dikarya</taxon>
        <taxon>Ascomycota</taxon>
        <taxon>Pezizomycotina</taxon>
        <taxon>Sordariomycetes</taxon>
        <taxon>Sordariomycetidae</taxon>
        <taxon>Sordariales</taxon>
        <taxon>Podosporaceae</taxon>
        <taxon>Podospora</taxon>
    </lineage>
</organism>
<dbReference type="AlphaFoldDB" id="A0AAE0NPR5"/>
<keyword evidence="3 4" id="KW-0378">Hydrolase</keyword>
<dbReference type="GO" id="GO:0016787">
    <property type="term" value="F:hydrolase activity"/>
    <property type="evidence" value="ECO:0007669"/>
    <property type="project" value="UniProtKB-KW"/>
</dbReference>
<dbReference type="InterPro" id="IPR029058">
    <property type="entry name" value="AB_hydrolase_fold"/>
</dbReference>
<sequence>MRAAIPQAALAAIFLSSGAYSAPAKQCTPVLPVVDLGYEQHRALSYNDTTDAYKFQNIRFAQAPLGNLRFRAPVPPKINRTAIQIGAETRTCPQGVPDWQAKAYVAISKYSTPNYPFNLEAWVKDLLNGQPLRAPWNAVSSEDCLFLDVHVPKKVFKAKSQGRNPGAPVLVWIHGGGYVLGSKSGTPALVYEPSGLLNHAALQDKEDSMIFVALNYRLGALGFLSGPEVAADGDLNAGILDQRLALGWVQKYIHLFGGDKDRVTVMGESAGGGSIILHMTAYAGTKNPASTLFKAAIPQSPAIQPALYAPPNQLVDFLSHLNVSTLAEARALPEAAMIAGNAASVGDAFPTNYVYGPVIDGDYIPREAKLMLRDGQFDQSINVLSAHNNFEGAFFFDPLVDTEDKFAPWIDQSITGLSSRAVNQLVTEIYPPTTPAEASPSLGYVDIFSRQMSLWSDALINCNVDLLGETTKGNMYSYVFSVPPGFHIQDTKYSFNDPTTPATYPAVQDLMQRAIVSFVQTGVPVLEDGAVFPKWGNERAVLNITATGAYESASGINATRCEFWRDV</sequence>
<evidence type="ECO:0000256" key="4">
    <source>
        <dbReference type="RuleBase" id="RU361235"/>
    </source>
</evidence>
<comment type="caution">
    <text evidence="6">The sequence shown here is derived from an EMBL/GenBank/DDBJ whole genome shotgun (WGS) entry which is preliminary data.</text>
</comment>
<accession>A0AAE0NPR5</accession>
<dbReference type="Pfam" id="PF00135">
    <property type="entry name" value="COesterase"/>
    <property type="match status" value="1"/>
</dbReference>
<gene>
    <name evidence="6" type="ORF">B0H63DRAFT_501300</name>
</gene>
<comment type="similarity">
    <text evidence="1 4">Belongs to the type-B carboxylesterase/lipase family.</text>
</comment>
<reference evidence="6" key="1">
    <citation type="journal article" date="2023" name="Mol. Phylogenet. Evol.">
        <title>Genome-scale phylogeny and comparative genomics of the fungal order Sordariales.</title>
        <authorList>
            <person name="Hensen N."/>
            <person name="Bonometti L."/>
            <person name="Westerberg I."/>
            <person name="Brannstrom I.O."/>
            <person name="Guillou S."/>
            <person name="Cros-Aarteil S."/>
            <person name="Calhoun S."/>
            <person name="Haridas S."/>
            <person name="Kuo A."/>
            <person name="Mondo S."/>
            <person name="Pangilinan J."/>
            <person name="Riley R."/>
            <person name="LaButti K."/>
            <person name="Andreopoulos B."/>
            <person name="Lipzen A."/>
            <person name="Chen C."/>
            <person name="Yan M."/>
            <person name="Daum C."/>
            <person name="Ng V."/>
            <person name="Clum A."/>
            <person name="Steindorff A."/>
            <person name="Ohm R.A."/>
            <person name="Martin F."/>
            <person name="Silar P."/>
            <person name="Natvig D.O."/>
            <person name="Lalanne C."/>
            <person name="Gautier V."/>
            <person name="Ament-Velasquez S.L."/>
            <person name="Kruys A."/>
            <person name="Hutchinson M.I."/>
            <person name="Powell A.J."/>
            <person name="Barry K."/>
            <person name="Miller A.N."/>
            <person name="Grigoriev I.V."/>
            <person name="Debuchy R."/>
            <person name="Gladieux P."/>
            <person name="Hiltunen Thoren M."/>
            <person name="Johannesson H."/>
        </authorList>
    </citation>
    <scope>NUCLEOTIDE SEQUENCE</scope>
    <source>
        <strain evidence="6">CBS 232.78</strain>
    </source>
</reference>
<dbReference type="Proteomes" id="UP001285441">
    <property type="component" value="Unassembled WGS sequence"/>
</dbReference>
<evidence type="ECO:0000256" key="3">
    <source>
        <dbReference type="ARBA" id="ARBA00022801"/>
    </source>
</evidence>
<comment type="similarity">
    <text evidence="2">Belongs to the 'GDXG' lipolytic enzyme family.</text>
</comment>
<evidence type="ECO:0000313" key="6">
    <source>
        <dbReference type="EMBL" id="KAK3385245.1"/>
    </source>
</evidence>
<keyword evidence="7" id="KW-1185">Reference proteome</keyword>
<reference evidence="6" key="2">
    <citation type="submission" date="2023-06" db="EMBL/GenBank/DDBJ databases">
        <authorList>
            <consortium name="Lawrence Berkeley National Laboratory"/>
            <person name="Haridas S."/>
            <person name="Hensen N."/>
            <person name="Bonometti L."/>
            <person name="Westerberg I."/>
            <person name="Brannstrom I.O."/>
            <person name="Guillou S."/>
            <person name="Cros-Aarteil S."/>
            <person name="Calhoun S."/>
            <person name="Kuo A."/>
            <person name="Mondo S."/>
            <person name="Pangilinan J."/>
            <person name="Riley R."/>
            <person name="LaButti K."/>
            <person name="Andreopoulos B."/>
            <person name="Lipzen A."/>
            <person name="Chen C."/>
            <person name="Yanf M."/>
            <person name="Daum C."/>
            <person name="Ng V."/>
            <person name="Clum A."/>
            <person name="Steindorff A."/>
            <person name="Ohm R."/>
            <person name="Martin F."/>
            <person name="Silar P."/>
            <person name="Natvig D."/>
            <person name="Lalanne C."/>
            <person name="Gautier V."/>
            <person name="Ament-velasquez S.L."/>
            <person name="Kruys A."/>
            <person name="Hutchinson M.I."/>
            <person name="Powell A.J."/>
            <person name="Barry K."/>
            <person name="Miller A.N."/>
            <person name="Grigoriev I.V."/>
            <person name="Debuchy R."/>
            <person name="Gladieux P."/>
            <person name="Thoren M.H."/>
            <person name="Johannesson H."/>
        </authorList>
    </citation>
    <scope>NUCLEOTIDE SEQUENCE</scope>
    <source>
        <strain evidence="6">CBS 232.78</strain>
    </source>
</reference>
<feature type="signal peptide" evidence="4">
    <location>
        <begin position="1"/>
        <end position="24"/>
    </location>
</feature>
<evidence type="ECO:0000256" key="2">
    <source>
        <dbReference type="ARBA" id="ARBA00010515"/>
    </source>
</evidence>
<evidence type="ECO:0000313" key="7">
    <source>
        <dbReference type="Proteomes" id="UP001285441"/>
    </source>
</evidence>
<name>A0AAE0NPR5_9PEZI</name>
<dbReference type="SUPFAM" id="SSF53474">
    <property type="entry name" value="alpha/beta-Hydrolases"/>
    <property type="match status" value="1"/>
</dbReference>
<feature type="domain" description="Carboxylesterase type B" evidence="5">
    <location>
        <begin position="46"/>
        <end position="564"/>
    </location>
</feature>